<accession>M6U3E2</accession>
<evidence type="ECO:0000256" key="1">
    <source>
        <dbReference type="SAM" id="Phobius"/>
    </source>
</evidence>
<dbReference type="EMBL" id="AHOP02000053">
    <property type="protein sequence ID" value="EMO39537.1"/>
    <property type="molecule type" value="Genomic_DNA"/>
</dbReference>
<evidence type="ECO:0000313" key="3">
    <source>
        <dbReference type="Proteomes" id="UP000012153"/>
    </source>
</evidence>
<dbReference type="AlphaFoldDB" id="M6U3E2"/>
<protein>
    <submittedName>
        <fullName evidence="2">Uncharacterized protein</fullName>
    </submittedName>
</protein>
<proteinExistence type="predicted"/>
<evidence type="ECO:0000313" key="2">
    <source>
        <dbReference type="EMBL" id="EMO39537.1"/>
    </source>
</evidence>
<keyword evidence="1" id="KW-0812">Transmembrane</keyword>
<organism evidence="2 3">
    <name type="scientific">Leptospira noguchii serovar Autumnalis str. ZUN142</name>
    <dbReference type="NCBI Taxonomy" id="1085540"/>
    <lineage>
        <taxon>Bacteria</taxon>
        <taxon>Pseudomonadati</taxon>
        <taxon>Spirochaetota</taxon>
        <taxon>Spirochaetia</taxon>
        <taxon>Leptospirales</taxon>
        <taxon>Leptospiraceae</taxon>
        <taxon>Leptospira</taxon>
    </lineage>
</organism>
<feature type="transmembrane region" description="Helical" evidence="1">
    <location>
        <begin position="20"/>
        <end position="37"/>
    </location>
</feature>
<keyword evidence="1" id="KW-1133">Transmembrane helix</keyword>
<name>M6U3E2_9LEPT</name>
<reference evidence="2 3" key="1">
    <citation type="submission" date="2013-01" db="EMBL/GenBank/DDBJ databases">
        <authorList>
            <person name="Harkins D.M."/>
            <person name="Durkin A.S."/>
            <person name="Brinkac L.M."/>
            <person name="Haft D.H."/>
            <person name="Selengut J.D."/>
            <person name="Sanka R."/>
            <person name="DePew J."/>
            <person name="Purushe J."/>
            <person name="Matthias M.A."/>
            <person name="Vinetz J.M."/>
            <person name="Sutton G.G."/>
            <person name="Nierman W.C."/>
            <person name="Fouts D.E."/>
        </authorList>
    </citation>
    <scope>NUCLEOTIDE SEQUENCE [LARGE SCALE GENOMIC DNA]</scope>
    <source>
        <strain evidence="2 3">ZUN142</strain>
    </source>
</reference>
<comment type="caution">
    <text evidence="2">The sequence shown here is derived from an EMBL/GenBank/DDBJ whole genome shotgun (WGS) entry which is preliminary data.</text>
</comment>
<keyword evidence="1" id="KW-0472">Membrane</keyword>
<gene>
    <name evidence="2" type="ORF">LEP1GSC186_3276</name>
</gene>
<sequence>MYFHFYYPKLMIVATLIKELYPFFYLLSVFVVARFITKNANLDIKKRELMFSVAKDFENRIENLFEKIKVILGDNSLDVENGRRIQIDLKVISNIFSIISLNLEKFLKTEIYIEACQNYNELRDLIADIELFYRKNPGTVEKDLINLYSKFIGSFIKLKFDLLNEKKWNIF</sequence>
<dbReference type="Proteomes" id="UP000012153">
    <property type="component" value="Unassembled WGS sequence"/>
</dbReference>